<dbReference type="Gene3D" id="3.90.79.10">
    <property type="entry name" value="Nucleoside Triphosphate Pyrophosphohydrolase"/>
    <property type="match status" value="1"/>
</dbReference>
<keyword evidence="2 4" id="KW-0378">Hydrolase</keyword>
<dbReference type="EMBL" id="WBMT01000012">
    <property type="protein sequence ID" value="KAB2346036.1"/>
    <property type="molecule type" value="Genomic_DNA"/>
</dbReference>
<name>A0A6H9YQL0_9ACTN</name>
<dbReference type="InterPro" id="IPR020084">
    <property type="entry name" value="NUDIX_hydrolase_CS"/>
</dbReference>
<feature type="domain" description="Nudix hydrolase" evidence="3">
    <location>
        <begin position="82"/>
        <end position="223"/>
    </location>
</feature>
<dbReference type="AlphaFoldDB" id="A0A6H9YQL0"/>
<dbReference type="InterPro" id="IPR000086">
    <property type="entry name" value="NUDIX_hydrolase_dom"/>
</dbReference>
<dbReference type="Pfam" id="PF00293">
    <property type="entry name" value="NUDIX"/>
    <property type="match status" value="1"/>
</dbReference>
<evidence type="ECO:0000313" key="5">
    <source>
        <dbReference type="Proteomes" id="UP000468735"/>
    </source>
</evidence>
<protein>
    <submittedName>
        <fullName evidence="4">NUDIX hydrolase</fullName>
    </submittedName>
</protein>
<dbReference type="GO" id="GO:0016787">
    <property type="term" value="F:hydrolase activity"/>
    <property type="evidence" value="ECO:0007669"/>
    <property type="project" value="UniProtKB-KW"/>
</dbReference>
<reference evidence="4 5" key="1">
    <citation type="submission" date="2019-09" db="EMBL/GenBank/DDBJ databases">
        <title>Actinomadura physcomitrii sp. nov., a novel actinomycete isolated from moss [Physcomitrium sphaericum (Ludw) Fuernr].</title>
        <authorList>
            <person name="Zhuang X."/>
            <person name="Liu C."/>
        </authorList>
    </citation>
    <scope>NUCLEOTIDE SEQUENCE [LARGE SCALE GENOMIC DNA]</scope>
    <source>
        <strain evidence="4 5">HMC1</strain>
    </source>
</reference>
<proteinExistence type="predicted"/>
<comment type="caution">
    <text evidence="4">The sequence shown here is derived from an EMBL/GenBank/DDBJ whole genome shotgun (WGS) entry which is preliminary data.</text>
</comment>
<dbReference type="SUPFAM" id="SSF55811">
    <property type="entry name" value="Nudix"/>
    <property type="match status" value="1"/>
</dbReference>
<dbReference type="PROSITE" id="PS51462">
    <property type="entry name" value="NUDIX"/>
    <property type="match status" value="1"/>
</dbReference>
<gene>
    <name evidence="4" type="ORF">F8566_25325</name>
</gene>
<dbReference type="PANTHER" id="PTHR43046:SF16">
    <property type="entry name" value="ADP-RIBOSE PYROPHOSPHATASE YJHB-RELATED"/>
    <property type="match status" value="1"/>
</dbReference>
<evidence type="ECO:0000256" key="1">
    <source>
        <dbReference type="ARBA" id="ARBA00001946"/>
    </source>
</evidence>
<accession>A0A6H9YQL0</accession>
<evidence type="ECO:0000256" key="2">
    <source>
        <dbReference type="ARBA" id="ARBA00022801"/>
    </source>
</evidence>
<dbReference type="Proteomes" id="UP000468735">
    <property type="component" value="Unassembled WGS sequence"/>
</dbReference>
<comment type="cofactor">
    <cofactor evidence="1">
        <name>Mg(2+)</name>
        <dbReference type="ChEBI" id="CHEBI:18420"/>
    </cofactor>
</comment>
<dbReference type="InterPro" id="IPR015797">
    <property type="entry name" value="NUDIX_hydrolase-like_dom_sf"/>
</dbReference>
<evidence type="ECO:0000313" key="4">
    <source>
        <dbReference type="EMBL" id="KAB2346036.1"/>
    </source>
</evidence>
<dbReference type="PROSITE" id="PS00893">
    <property type="entry name" value="NUDIX_BOX"/>
    <property type="match status" value="1"/>
</dbReference>
<organism evidence="4 5">
    <name type="scientific">Actinomadura rudentiformis</name>
    <dbReference type="NCBI Taxonomy" id="359158"/>
    <lineage>
        <taxon>Bacteria</taxon>
        <taxon>Bacillati</taxon>
        <taxon>Actinomycetota</taxon>
        <taxon>Actinomycetes</taxon>
        <taxon>Streptosporangiales</taxon>
        <taxon>Thermomonosporaceae</taxon>
        <taxon>Actinomadura</taxon>
    </lineage>
</organism>
<keyword evidence="5" id="KW-1185">Reference proteome</keyword>
<evidence type="ECO:0000259" key="3">
    <source>
        <dbReference type="PROSITE" id="PS51462"/>
    </source>
</evidence>
<sequence length="227" mass="24880">MPGRSGHESVSTYSVTISLSLPSGHTGLWGWTRAYAVLTGALTETGPSRKRGPHGNTACLTRWPLVADRGDLVTTGEDDDVQTRPAVRIICVDGGGRVLLIRWRDTVTGRVFWEPPGGGIEGDETPLDTARRELHEETGLAPDAVLDVSIPVERDSYWLGRRFKKIEPFFLAHFDGEPRVAPAAFTPEEDETFVAFGWHTLDEIGELDDLEPPDLLAAIILLLDRAA</sequence>
<dbReference type="PANTHER" id="PTHR43046">
    <property type="entry name" value="GDP-MANNOSE MANNOSYL HYDROLASE"/>
    <property type="match status" value="1"/>
</dbReference>
<dbReference type="OrthoDB" id="9804442at2"/>